<evidence type="ECO:0000313" key="2">
    <source>
        <dbReference type="Proteomes" id="UP000198211"/>
    </source>
</evidence>
<dbReference type="CDD" id="cd09272">
    <property type="entry name" value="RNase_HI_RT_Ty1"/>
    <property type="match status" value="1"/>
</dbReference>
<name>A0A225WQA0_9STRA</name>
<organism evidence="1 2">
    <name type="scientific">Phytophthora megakarya</name>
    <dbReference type="NCBI Taxonomy" id="4795"/>
    <lineage>
        <taxon>Eukaryota</taxon>
        <taxon>Sar</taxon>
        <taxon>Stramenopiles</taxon>
        <taxon>Oomycota</taxon>
        <taxon>Peronosporomycetes</taxon>
        <taxon>Peronosporales</taxon>
        <taxon>Peronosporaceae</taxon>
        <taxon>Phytophthora</taxon>
    </lineage>
</organism>
<proteinExistence type="predicted"/>
<keyword evidence="2" id="KW-1185">Reference proteome</keyword>
<dbReference type="OrthoDB" id="120442at2759"/>
<protein>
    <submittedName>
        <fullName evidence="1">Copia type Polyprotein</fullName>
    </submittedName>
</protein>
<sequence>MYLATSTRPDLAFVLGQLSRFVANPSAKHVGALKRVLRYLAGTLDYSITYTKQKGKKDVVVLEGFSDSDWANDPEQRKSTTGFVFLLAGGAVAWMSRRQSIVALSTAEAEYVATCEAMMEAVAGSHLLQEIFPGREVKLRIGIDNQAAHTMATNPTYSRRTRHIELRWHFVREQVQRGVVELHKVKGECNPADAFTKPLDKKRLKKLLLDVGVADSSK</sequence>
<dbReference type="AlphaFoldDB" id="A0A225WQA0"/>
<accession>A0A225WQA0</accession>
<dbReference type="PANTHER" id="PTHR11439">
    <property type="entry name" value="GAG-POL-RELATED RETROTRANSPOSON"/>
    <property type="match status" value="1"/>
</dbReference>
<dbReference type="EMBL" id="NBNE01000407">
    <property type="protein sequence ID" value="OWZ19732.1"/>
    <property type="molecule type" value="Genomic_DNA"/>
</dbReference>
<comment type="caution">
    <text evidence="1">The sequence shown here is derived from an EMBL/GenBank/DDBJ whole genome shotgun (WGS) entry which is preliminary data.</text>
</comment>
<dbReference type="PANTHER" id="PTHR11439:SF491">
    <property type="entry name" value="INTEGRASE CATALYTIC DOMAIN-CONTAINING PROTEIN"/>
    <property type="match status" value="1"/>
</dbReference>
<gene>
    <name evidence="1" type="ORF">PHMEG_0005971</name>
</gene>
<dbReference type="Proteomes" id="UP000198211">
    <property type="component" value="Unassembled WGS sequence"/>
</dbReference>
<reference evidence="2" key="1">
    <citation type="submission" date="2017-03" db="EMBL/GenBank/DDBJ databases">
        <title>Phytopthora megakarya and P. palmivora, two closely related causual agents of cacao black pod achieved similar genome size and gene model numbers by different mechanisms.</title>
        <authorList>
            <person name="Ali S."/>
            <person name="Shao J."/>
            <person name="Larry D.J."/>
            <person name="Kronmiller B."/>
            <person name="Shen D."/>
            <person name="Strem M.D."/>
            <person name="Melnick R.L."/>
            <person name="Guiltinan M.J."/>
            <person name="Tyler B.M."/>
            <person name="Meinhardt L.W."/>
            <person name="Bailey B.A."/>
        </authorList>
    </citation>
    <scope>NUCLEOTIDE SEQUENCE [LARGE SCALE GENOMIC DNA]</scope>
    <source>
        <strain evidence="2">zdho120</strain>
    </source>
</reference>
<evidence type="ECO:0000313" key="1">
    <source>
        <dbReference type="EMBL" id="OWZ19732.1"/>
    </source>
</evidence>